<dbReference type="PANTHER" id="PTHR15462:SF19">
    <property type="entry name" value="PEPTIDASE S1 DOMAIN-CONTAINING PROTEIN"/>
    <property type="match status" value="1"/>
</dbReference>
<evidence type="ECO:0000256" key="1">
    <source>
        <dbReference type="ARBA" id="ARBA00022729"/>
    </source>
</evidence>
<evidence type="ECO:0000313" key="4">
    <source>
        <dbReference type="EMBL" id="QKW51913.1"/>
    </source>
</evidence>
<feature type="region of interest" description="Disordered" evidence="2">
    <location>
        <begin position="26"/>
        <end position="135"/>
    </location>
</feature>
<dbReference type="InterPro" id="IPR009003">
    <property type="entry name" value="Peptidase_S1_PA"/>
</dbReference>
<feature type="compositionally biased region" description="Basic and acidic residues" evidence="2">
    <location>
        <begin position="61"/>
        <end position="73"/>
    </location>
</feature>
<feature type="chain" id="PRO_5028851599" description="Trypsin-like peptidase domain-containing protein" evidence="3">
    <location>
        <begin position="24"/>
        <end position="385"/>
    </location>
</feature>
<feature type="compositionally biased region" description="Gly residues" evidence="2">
    <location>
        <begin position="74"/>
        <end position="84"/>
    </location>
</feature>
<keyword evidence="5" id="KW-1185">Reference proteome</keyword>
<dbReference type="Gene3D" id="2.40.10.10">
    <property type="entry name" value="Trypsin-like serine proteases"/>
    <property type="match status" value="2"/>
</dbReference>
<organism evidence="4 5">
    <name type="scientific">Streptomyces buecherae</name>
    <dbReference type="NCBI Taxonomy" id="2763006"/>
    <lineage>
        <taxon>Bacteria</taxon>
        <taxon>Bacillati</taxon>
        <taxon>Actinomycetota</taxon>
        <taxon>Actinomycetes</taxon>
        <taxon>Kitasatosporales</taxon>
        <taxon>Streptomycetaceae</taxon>
        <taxon>Streptomyces</taxon>
    </lineage>
</organism>
<dbReference type="Proteomes" id="UP000509303">
    <property type="component" value="Chromosome"/>
</dbReference>
<evidence type="ECO:0000256" key="3">
    <source>
        <dbReference type="SAM" id="SignalP"/>
    </source>
</evidence>
<dbReference type="PROSITE" id="PS51257">
    <property type="entry name" value="PROKAR_LIPOPROTEIN"/>
    <property type="match status" value="1"/>
</dbReference>
<name>A0A7H8NBU3_9ACTN</name>
<proteinExistence type="predicted"/>
<evidence type="ECO:0000313" key="5">
    <source>
        <dbReference type="Proteomes" id="UP000509303"/>
    </source>
</evidence>
<dbReference type="AlphaFoldDB" id="A0A7H8NBU3"/>
<evidence type="ECO:0008006" key="6">
    <source>
        <dbReference type="Google" id="ProtNLM"/>
    </source>
</evidence>
<dbReference type="EMBL" id="CP054929">
    <property type="protein sequence ID" value="QKW51913.1"/>
    <property type="molecule type" value="Genomic_DNA"/>
</dbReference>
<dbReference type="RefSeq" id="WP_176163620.1">
    <property type="nucleotide sequence ID" value="NZ_CP054929.1"/>
</dbReference>
<protein>
    <recommendedName>
        <fullName evidence="6">Trypsin-like peptidase domain-containing protein</fullName>
    </recommendedName>
</protein>
<dbReference type="InterPro" id="IPR050966">
    <property type="entry name" value="Glutamyl_endopeptidase"/>
</dbReference>
<keyword evidence="1 3" id="KW-0732">Signal</keyword>
<accession>A0A7H8NBU3</accession>
<dbReference type="InterPro" id="IPR043504">
    <property type="entry name" value="Peptidase_S1_PA_chymotrypsin"/>
</dbReference>
<sequence>MRSVRAAVVAAVAASALALGACAVGGEDRAGAPSATPGQRSPGDAPQPPPSPDRASPDGAKPGRDGAGRDGDGRGGSGGGGDSRGGAFARPPADDLWQPDRMARARQPPHATAGGARGGTDRVPEPVPARQVPRPYHRNMAPVGKVFFDRPEGPTVCSGTVVRDPAHPGASNLVWTAGHCVHGGARGTWMRNIVFVPAYNDRGHPAERLADAPPAEVSPYGVWWADWSQTSDGWLRYGGTGDERGSAYDFAVLHVRPKRGGASLEETVGAAIPIWFGAPPAGRISGVSAYGYPAAPPYDGTRMFRCAGPPGRLAAAGGAPTLYRVGCTMTGGASGGGWFVSRDGVTLLVSNSAIGSTAHTWLAGPHLGRAAREVFDAVSQRFAER</sequence>
<evidence type="ECO:0000256" key="2">
    <source>
        <dbReference type="SAM" id="MobiDB-lite"/>
    </source>
</evidence>
<dbReference type="PANTHER" id="PTHR15462">
    <property type="entry name" value="SERINE PROTEASE"/>
    <property type="match status" value="1"/>
</dbReference>
<dbReference type="SUPFAM" id="SSF50494">
    <property type="entry name" value="Trypsin-like serine proteases"/>
    <property type="match status" value="1"/>
</dbReference>
<feature type="signal peptide" evidence="3">
    <location>
        <begin position="1"/>
        <end position="23"/>
    </location>
</feature>
<gene>
    <name evidence="4" type="ORF">HUT08_22920</name>
</gene>
<reference evidence="4 5" key="1">
    <citation type="submission" date="2020-06" db="EMBL/GenBank/DDBJ databases">
        <title>Genome mining for natural products.</title>
        <authorList>
            <person name="Zhang B."/>
            <person name="Shi J."/>
            <person name="Ge H."/>
        </authorList>
    </citation>
    <scope>NUCLEOTIDE SEQUENCE [LARGE SCALE GENOMIC DNA]</scope>
    <source>
        <strain evidence="4 5">NA00687</strain>
    </source>
</reference>